<feature type="transmembrane region" description="Helical" evidence="8">
    <location>
        <begin position="470"/>
        <end position="493"/>
    </location>
</feature>
<evidence type="ECO:0000313" key="10">
    <source>
        <dbReference type="Proteomes" id="UP000078348"/>
    </source>
</evidence>
<evidence type="ECO:0000313" key="9">
    <source>
        <dbReference type="EMBL" id="OAO17674.1"/>
    </source>
</evidence>
<evidence type="ECO:0000256" key="2">
    <source>
        <dbReference type="ARBA" id="ARBA00009765"/>
    </source>
</evidence>
<evidence type="ECO:0000256" key="5">
    <source>
        <dbReference type="ARBA" id="ARBA00022692"/>
    </source>
</evidence>
<dbReference type="OrthoDB" id="165352at2759"/>
<keyword evidence="5 8" id="KW-0812">Transmembrane</keyword>
<keyword evidence="3" id="KW-0813">Transport</keyword>
<dbReference type="InterPro" id="IPR045861">
    <property type="entry name" value="CorA_cytoplasmic_dom"/>
</dbReference>
<gene>
    <name evidence="9" type="ORF">AV274_0617</name>
</gene>
<accession>A0A196SPD3</accession>
<dbReference type="PANTHER" id="PTHR46494:SF1">
    <property type="entry name" value="CORA FAMILY METAL ION TRANSPORTER (EUROFUNG)"/>
    <property type="match status" value="1"/>
</dbReference>
<protein>
    <submittedName>
        <fullName evidence="9">Magnesium and cobalt transport protein CorA</fullName>
    </submittedName>
</protein>
<dbReference type="GO" id="GO:0000287">
    <property type="term" value="F:magnesium ion binding"/>
    <property type="evidence" value="ECO:0007669"/>
    <property type="project" value="TreeGrafter"/>
</dbReference>
<evidence type="ECO:0000256" key="4">
    <source>
        <dbReference type="ARBA" id="ARBA00022475"/>
    </source>
</evidence>
<sequence>MLQGANTADSLRKESDRLSLLSTQIGKLYSWGATHKHANEEHRIHNVHSQLQEASQMDDHQRQELEAISNLNRNIDISGNDLDNIFESTIRYRDNVLDEAYFRSGIKAFNLDSLADSLWKALMASKVTISRDVFHAVFRSCRIDSLLTSFSSIKLTESTLYSVHYDQHNTIEFNCTHDYRAVYDALNSCVQHGHDSYMLNFHFLHIAGLSDTLVQLVGAVLNLDLDTLLDITPTNTSVEFSAFDHYFYLTLPWLCASQQPASRRWVLHKDITHTLLFPALNTILVIVDTQPASTPVFSSDEEINSPLNLESVLVTVRRFHSRYHSCLAALLYLFDLQVDRLTSVALRLVAELKAVEDALLFSAAEHSFAAMAQQPAPMNVESVLSVFTNLEKVNSICNKLINSLMQIGDVIDGLHDSYFNEFTVSELKYTIRDVKDHLTTILFYVDEGIKIYDSISEKYDISQNRRYNKLLYIITVFQSIFLPLQTVTAIYGMNFDNFPELSYHYAYYVFWIVSIIYSLIVGFLLLR</sequence>
<evidence type="ECO:0000256" key="8">
    <source>
        <dbReference type="SAM" id="Phobius"/>
    </source>
</evidence>
<dbReference type="STRING" id="478820.A0A196SPD3"/>
<proteinExistence type="inferred from homology"/>
<dbReference type="GO" id="GO:0015087">
    <property type="term" value="F:cobalt ion transmembrane transporter activity"/>
    <property type="evidence" value="ECO:0007669"/>
    <property type="project" value="TreeGrafter"/>
</dbReference>
<dbReference type="GO" id="GO:0015095">
    <property type="term" value="F:magnesium ion transmembrane transporter activity"/>
    <property type="evidence" value="ECO:0007669"/>
    <property type="project" value="TreeGrafter"/>
</dbReference>
<dbReference type="SUPFAM" id="SSF143865">
    <property type="entry name" value="CorA soluble domain-like"/>
    <property type="match status" value="1"/>
</dbReference>
<keyword evidence="4" id="KW-1003">Cell membrane</keyword>
<evidence type="ECO:0000256" key="7">
    <source>
        <dbReference type="ARBA" id="ARBA00023136"/>
    </source>
</evidence>
<dbReference type="Pfam" id="PF01544">
    <property type="entry name" value="CorA"/>
    <property type="match status" value="1"/>
</dbReference>
<dbReference type="Gene3D" id="1.20.58.340">
    <property type="entry name" value="Magnesium transport protein CorA, transmembrane region"/>
    <property type="match status" value="1"/>
</dbReference>
<dbReference type="SUPFAM" id="SSF144083">
    <property type="entry name" value="Magnesium transport protein CorA, transmembrane region"/>
    <property type="match status" value="1"/>
</dbReference>
<dbReference type="InterPro" id="IPR002523">
    <property type="entry name" value="MgTranspt_CorA/ZnTranspt_ZntB"/>
</dbReference>
<keyword evidence="6 8" id="KW-1133">Transmembrane helix</keyword>
<dbReference type="InterPro" id="IPR045863">
    <property type="entry name" value="CorA_TM1_TM2"/>
</dbReference>
<evidence type="ECO:0000256" key="1">
    <source>
        <dbReference type="ARBA" id="ARBA00004651"/>
    </source>
</evidence>
<keyword evidence="7 8" id="KW-0472">Membrane</keyword>
<dbReference type="GO" id="GO:0005886">
    <property type="term" value="C:plasma membrane"/>
    <property type="evidence" value="ECO:0007669"/>
    <property type="project" value="UniProtKB-SubCell"/>
</dbReference>
<dbReference type="GO" id="GO:0050897">
    <property type="term" value="F:cobalt ion binding"/>
    <property type="evidence" value="ECO:0007669"/>
    <property type="project" value="TreeGrafter"/>
</dbReference>
<dbReference type="EMBL" id="LXWW01000022">
    <property type="protein sequence ID" value="OAO17674.1"/>
    <property type="molecule type" value="Genomic_DNA"/>
</dbReference>
<comment type="caution">
    <text evidence="9">The sequence shown here is derived from an EMBL/GenBank/DDBJ whole genome shotgun (WGS) entry which is preliminary data.</text>
</comment>
<evidence type="ECO:0000256" key="6">
    <source>
        <dbReference type="ARBA" id="ARBA00022989"/>
    </source>
</evidence>
<organism evidence="9 10">
    <name type="scientific">Blastocystis sp. subtype 1 (strain ATCC 50177 / NandII)</name>
    <dbReference type="NCBI Taxonomy" id="478820"/>
    <lineage>
        <taxon>Eukaryota</taxon>
        <taxon>Sar</taxon>
        <taxon>Stramenopiles</taxon>
        <taxon>Bigyra</taxon>
        <taxon>Opalozoa</taxon>
        <taxon>Opalinata</taxon>
        <taxon>Blastocystidae</taxon>
        <taxon>Blastocystis</taxon>
    </lineage>
</organism>
<evidence type="ECO:0000256" key="3">
    <source>
        <dbReference type="ARBA" id="ARBA00022448"/>
    </source>
</evidence>
<comment type="subcellular location">
    <subcellularLocation>
        <location evidence="1">Cell membrane</location>
        <topology evidence="1">Multi-pass membrane protein</topology>
    </subcellularLocation>
</comment>
<dbReference type="PANTHER" id="PTHR46494">
    <property type="entry name" value="CORA FAMILY METAL ION TRANSPORTER (EUROFUNG)"/>
    <property type="match status" value="1"/>
</dbReference>
<dbReference type="AlphaFoldDB" id="A0A196SPD3"/>
<comment type="similarity">
    <text evidence="2">Belongs to the CorA metal ion transporter (MIT) (TC 1.A.35) family.</text>
</comment>
<dbReference type="Proteomes" id="UP000078348">
    <property type="component" value="Unassembled WGS sequence"/>
</dbReference>
<reference evidence="9 10" key="1">
    <citation type="submission" date="2016-05" db="EMBL/GenBank/DDBJ databases">
        <title>Nuclear genome of Blastocystis sp. subtype 1 NandII.</title>
        <authorList>
            <person name="Gentekaki E."/>
            <person name="Curtis B."/>
            <person name="Stairs C."/>
            <person name="Eme L."/>
            <person name="Herman E."/>
            <person name="Klimes V."/>
            <person name="Arias M.C."/>
            <person name="Elias M."/>
            <person name="Hilliou F."/>
            <person name="Klute M."/>
            <person name="Malik S.-B."/>
            <person name="Pightling A."/>
            <person name="Rachubinski R."/>
            <person name="Salas D."/>
            <person name="Schlacht A."/>
            <person name="Suga H."/>
            <person name="Archibald J."/>
            <person name="Ball S.G."/>
            <person name="Clark G."/>
            <person name="Dacks J."/>
            <person name="Van Der Giezen M."/>
            <person name="Tsaousis A."/>
            <person name="Roger A."/>
        </authorList>
    </citation>
    <scope>NUCLEOTIDE SEQUENCE [LARGE SCALE GENOMIC DNA]</scope>
    <source>
        <strain evidence="10">ATCC 50177 / NandII</strain>
    </source>
</reference>
<keyword evidence="10" id="KW-1185">Reference proteome</keyword>
<feature type="transmembrane region" description="Helical" evidence="8">
    <location>
        <begin position="505"/>
        <end position="526"/>
    </location>
</feature>
<name>A0A196SPD3_BLAHN</name>